<evidence type="ECO:0000313" key="1">
    <source>
        <dbReference type="EMBL" id="GBE80261.1"/>
    </source>
</evidence>
<organism evidence="1 2">
    <name type="scientific">Sparassis crispa</name>
    <dbReference type="NCBI Taxonomy" id="139825"/>
    <lineage>
        <taxon>Eukaryota</taxon>
        <taxon>Fungi</taxon>
        <taxon>Dikarya</taxon>
        <taxon>Basidiomycota</taxon>
        <taxon>Agaricomycotina</taxon>
        <taxon>Agaricomycetes</taxon>
        <taxon>Polyporales</taxon>
        <taxon>Sparassidaceae</taxon>
        <taxon>Sparassis</taxon>
    </lineage>
</organism>
<comment type="caution">
    <text evidence="1">The sequence shown here is derived from an EMBL/GenBank/DDBJ whole genome shotgun (WGS) entry which is preliminary data.</text>
</comment>
<evidence type="ECO:0000313" key="2">
    <source>
        <dbReference type="Proteomes" id="UP000287166"/>
    </source>
</evidence>
<name>A0A401GDP9_9APHY</name>
<sequence>MDKVAWANISHFKRANVLDIPYFAWARSHGRIPRTSKGPHGYSVLRMGKIAWANTSYFKGPTPCGAYFGL</sequence>
<reference evidence="1 2" key="1">
    <citation type="journal article" date="2018" name="Sci. Rep.">
        <title>Genome sequence of the cauliflower mushroom Sparassis crispa (Hanabiratake) and its association with beneficial usage.</title>
        <authorList>
            <person name="Kiyama R."/>
            <person name="Furutani Y."/>
            <person name="Kawaguchi K."/>
            <person name="Nakanishi T."/>
        </authorList>
    </citation>
    <scope>NUCLEOTIDE SEQUENCE [LARGE SCALE GENOMIC DNA]</scope>
</reference>
<proteinExistence type="predicted"/>
<dbReference type="GeneID" id="38777178"/>
<protein>
    <submittedName>
        <fullName evidence="1">Uncharacterized protein</fullName>
    </submittedName>
</protein>
<gene>
    <name evidence="1" type="ORF">SCP_0214780</name>
</gene>
<keyword evidence="2" id="KW-1185">Reference proteome</keyword>
<accession>A0A401GDP9</accession>
<dbReference type="AlphaFoldDB" id="A0A401GDP9"/>
<dbReference type="Proteomes" id="UP000287166">
    <property type="component" value="Unassembled WGS sequence"/>
</dbReference>
<dbReference type="EMBL" id="BFAD01000002">
    <property type="protein sequence ID" value="GBE80261.1"/>
    <property type="molecule type" value="Genomic_DNA"/>
</dbReference>
<dbReference type="InParanoid" id="A0A401GDP9"/>
<dbReference type="RefSeq" id="XP_027611174.1">
    <property type="nucleotide sequence ID" value="XM_027755373.1"/>
</dbReference>